<proteinExistence type="predicted"/>
<organism evidence="1 2">
    <name type="scientific">Aspergillus aculeatinus CBS 121060</name>
    <dbReference type="NCBI Taxonomy" id="1448322"/>
    <lineage>
        <taxon>Eukaryota</taxon>
        <taxon>Fungi</taxon>
        <taxon>Dikarya</taxon>
        <taxon>Ascomycota</taxon>
        <taxon>Pezizomycotina</taxon>
        <taxon>Eurotiomycetes</taxon>
        <taxon>Eurotiomycetidae</taxon>
        <taxon>Eurotiales</taxon>
        <taxon>Aspergillaceae</taxon>
        <taxon>Aspergillus</taxon>
        <taxon>Aspergillus subgen. Circumdati</taxon>
    </lineage>
</organism>
<evidence type="ECO:0000313" key="1">
    <source>
        <dbReference type="EMBL" id="RAH72145.1"/>
    </source>
</evidence>
<reference evidence="1" key="1">
    <citation type="submission" date="2018-02" db="EMBL/GenBank/DDBJ databases">
        <title>The genomes of Aspergillus section Nigri reveals drivers in fungal speciation.</title>
        <authorList>
            <consortium name="DOE Joint Genome Institute"/>
            <person name="Vesth T.C."/>
            <person name="Nybo J."/>
            <person name="Theobald S."/>
            <person name="Brandl J."/>
            <person name="Frisvad J.C."/>
            <person name="Nielsen K.F."/>
            <person name="Lyhne E.K."/>
            <person name="Kogle M.E."/>
            <person name="Kuo A."/>
            <person name="Riley R."/>
            <person name="Clum A."/>
            <person name="Nolan M."/>
            <person name="Lipzen A."/>
            <person name="Salamov A."/>
            <person name="Henrissat B."/>
            <person name="Wiebenga A."/>
            <person name="De vries R.P."/>
            <person name="Grigoriev I.V."/>
            <person name="Mortensen U.H."/>
            <person name="Andersen M.R."/>
            <person name="Baker S.E."/>
        </authorList>
    </citation>
    <scope>NUCLEOTIDE SEQUENCE</scope>
    <source>
        <strain evidence="1">CBS 121060</strain>
    </source>
</reference>
<accession>A0ACD1HFF5</accession>
<evidence type="ECO:0000313" key="2">
    <source>
        <dbReference type="Proteomes" id="UP000249661"/>
    </source>
</evidence>
<dbReference type="EMBL" id="KZ824945">
    <property type="protein sequence ID" value="RAH72145.1"/>
    <property type="molecule type" value="Genomic_DNA"/>
</dbReference>
<keyword evidence="2" id="KW-1185">Reference proteome</keyword>
<name>A0ACD1HFF5_9EURO</name>
<dbReference type="Proteomes" id="UP000249661">
    <property type="component" value="Unassembled WGS sequence"/>
</dbReference>
<protein>
    <submittedName>
        <fullName evidence="1">Uncharacterized protein</fullName>
    </submittedName>
</protein>
<gene>
    <name evidence="1" type="ORF">BO66DRAFT_38780</name>
</gene>
<sequence length="178" mass="20521">MDWILSLALEARLDLLAPCYLAGTAKMHCSSVFCHLWLGWCRDRLRFARHGYSCHWQKWGVHLRPVITHMSCVFTSFSFLPSGRCRWSVQLQIVVVLYICIGRGRFWAVVATPNPRSIARSGRTLADRGCGMIVFGIHHVPCSFYTFHHDGGGLYLHRARPWTADTVRRWKGMLPHLR</sequence>